<evidence type="ECO:0000313" key="1">
    <source>
        <dbReference type="EMBL" id="PKI31050.1"/>
    </source>
</evidence>
<protein>
    <submittedName>
        <fullName evidence="1">Uncharacterized protein</fullName>
    </submittedName>
</protein>
<organism evidence="1 2">
    <name type="scientific">Punica granatum</name>
    <name type="common">Pomegranate</name>
    <dbReference type="NCBI Taxonomy" id="22663"/>
    <lineage>
        <taxon>Eukaryota</taxon>
        <taxon>Viridiplantae</taxon>
        <taxon>Streptophyta</taxon>
        <taxon>Embryophyta</taxon>
        <taxon>Tracheophyta</taxon>
        <taxon>Spermatophyta</taxon>
        <taxon>Magnoliopsida</taxon>
        <taxon>eudicotyledons</taxon>
        <taxon>Gunneridae</taxon>
        <taxon>Pentapetalae</taxon>
        <taxon>rosids</taxon>
        <taxon>malvids</taxon>
        <taxon>Myrtales</taxon>
        <taxon>Lythraceae</taxon>
        <taxon>Punica</taxon>
    </lineage>
</organism>
<evidence type="ECO:0000313" key="2">
    <source>
        <dbReference type="Proteomes" id="UP000233551"/>
    </source>
</evidence>
<feature type="non-terminal residue" evidence="1">
    <location>
        <position position="34"/>
    </location>
</feature>
<dbReference type="Proteomes" id="UP000233551">
    <property type="component" value="Unassembled WGS sequence"/>
</dbReference>
<reference evidence="1 2" key="1">
    <citation type="submission" date="2017-11" db="EMBL/GenBank/DDBJ databases">
        <title>De-novo sequencing of pomegranate (Punica granatum L.) genome.</title>
        <authorList>
            <person name="Akparov Z."/>
            <person name="Amiraslanov A."/>
            <person name="Hajiyeva S."/>
            <person name="Abbasov M."/>
            <person name="Kaur K."/>
            <person name="Hamwieh A."/>
            <person name="Solovyev V."/>
            <person name="Salamov A."/>
            <person name="Braich B."/>
            <person name="Kosarev P."/>
            <person name="Mahmoud A."/>
            <person name="Hajiyev E."/>
            <person name="Babayeva S."/>
            <person name="Izzatullayeva V."/>
            <person name="Mammadov A."/>
            <person name="Mammadov A."/>
            <person name="Sharifova S."/>
            <person name="Ojaghi J."/>
            <person name="Eynullazada K."/>
            <person name="Bayramov B."/>
            <person name="Abdulazimova A."/>
            <person name="Shahmuradov I."/>
        </authorList>
    </citation>
    <scope>NUCLEOTIDE SEQUENCE [LARGE SCALE GENOMIC DNA]</scope>
    <source>
        <strain evidence="2">cv. AG2017</strain>
        <tissue evidence="1">Leaf</tissue>
    </source>
</reference>
<proteinExistence type="predicted"/>
<sequence>MGPYGARKVRKRDYGPVLCEKGENTGLWARAAEK</sequence>
<comment type="caution">
    <text evidence="1">The sequence shown here is derived from an EMBL/GenBank/DDBJ whole genome shotgun (WGS) entry which is preliminary data.</text>
</comment>
<dbReference type="AlphaFoldDB" id="A0A2I0HHR4"/>
<dbReference type="EMBL" id="PGOL01011826">
    <property type="protein sequence ID" value="PKI31050.1"/>
    <property type="molecule type" value="Genomic_DNA"/>
</dbReference>
<keyword evidence="2" id="KW-1185">Reference proteome</keyword>
<gene>
    <name evidence="1" type="ORF">CRG98_048559</name>
</gene>
<name>A0A2I0HHR4_PUNGR</name>
<accession>A0A2I0HHR4</accession>